<reference evidence="6" key="1">
    <citation type="submission" date="2022-11" db="UniProtKB">
        <authorList>
            <consortium name="WormBaseParasite"/>
        </authorList>
    </citation>
    <scope>IDENTIFICATION</scope>
</reference>
<dbReference type="WBParaSite" id="jg821">
    <property type="protein sequence ID" value="jg821"/>
    <property type="gene ID" value="jg821"/>
</dbReference>
<dbReference type="EC" id="5.4.99.25" evidence="1"/>
<evidence type="ECO:0000256" key="3">
    <source>
        <dbReference type="ARBA" id="ARBA00023235"/>
    </source>
</evidence>
<dbReference type="AlphaFoldDB" id="A0A915EM06"/>
<sequence>MVPLCSLCFENLSLPDGSAVKLPDGQHCSFCFGLLNDLSVCEDIIEKAAEQLKLNRYDGTTFLLALNTPITMHLREAVIDKLLGNAFVPMSMSPKGQFSTYLMTKLGQATGLRPTLNSDLVLTVTISNDEFMDSDMAYFRSNFSNALNSGRRGDLMDEDAARRYKMDCPIKKCKITVRLERDATFVGVVTANTLDKIINNSVSEKIGLIMMKTFRADGYRFIASGREDIDVRMLGIGRPFAIQLINARSVVPLNTSAAEEISK</sequence>
<keyword evidence="5" id="KW-1185">Reference proteome</keyword>
<dbReference type="GO" id="GO:0031119">
    <property type="term" value="P:tRNA pseudouridine synthesis"/>
    <property type="evidence" value="ECO:0007669"/>
    <property type="project" value="TreeGrafter"/>
</dbReference>
<keyword evidence="2" id="KW-0819">tRNA processing</keyword>
<evidence type="ECO:0000313" key="6">
    <source>
        <dbReference type="WBParaSite" id="jg821"/>
    </source>
</evidence>
<evidence type="ECO:0000259" key="4">
    <source>
        <dbReference type="Pfam" id="PF21238"/>
    </source>
</evidence>
<organism evidence="5 6">
    <name type="scientific">Ditylenchus dipsaci</name>
    <dbReference type="NCBI Taxonomy" id="166011"/>
    <lineage>
        <taxon>Eukaryota</taxon>
        <taxon>Metazoa</taxon>
        <taxon>Ecdysozoa</taxon>
        <taxon>Nematoda</taxon>
        <taxon>Chromadorea</taxon>
        <taxon>Rhabditida</taxon>
        <taxon>Tylenchina</taxon>
        <taxon>Tylenchomorpha</taxon>
        <taxon>Sphaerularioidea</taxon>
        <taxon>Anguinidae</taxon>
        <taxon>Anguininae</taxon>
        <taxon>Ditylenchus</taxon>
    </lineage>
</organism>
<dbReference type="Gene3D" id="3.30.70.2510">
    <property type="match status" value="1"/>
</dbReference>
<keyword evidence="3" id="KW-0413">Isomerase</keyword>
<dbReference type="PANTHER" id="PTHR21568">
    <property type="entry name" value="TRNA PSEUDOURIDINE SYNTHASE PUS10"/>
    <property type="match status" value="1"/>
</dbReference>
<dbReference type="Pfam" id="PF21238">
    <property type="entry name" value="Pus10_C"/>
    <property type="match status" value="1"/>
</dbReference>
<dbReference type="InterPro" id="IPR048741">
    <property type="entry name" value="Pus10-like_C"/>
</dbReference>
<dbReference type="InterPro" id="IPR039894">
    <property type="entry name" value="Pus10-like"/>
</dbReference>
<evidence type="ECO:0000256" key="1">
    <source>
        <dbReference type="ARBA" id="ARBA00012787"/>
    </source>
</evidence>
<evidence type="ECO:0000313" key="5">
    <source>
        <dbReference type="Proteomes" id="UP000887574"/>
    </source>
</evidence>
<feature type="domain" description="Pus10-like C-terminal" evidence="4">
    <location>
        <begin position="195"/>
        <end position="257"/>
    </location>
</feature>
<proteinExistence type="predicted"/>
<accession>A0A915EM06</accession>
<protein>
    <recommendedName>
        <fullName evidence="1">tRNA pseudouridine(55) synthase</fullName>
        <ecNumber evidence="1">5.4.99.25</ecNumber>
    </recommendedName>
</protein>
<evidence type="ECO:0000256" key="2">
    <source>
        <dbReference type="ARBA" id="ARBA00022694"/>
    </source>
</evidence>
<dbReference type="GO" id="GO:0160148">
    <property type="term" value="F:tRNA pseudouridine(55) synthase activity"/>
    <property type="evidence" value="ECO:0007669"/>
    <property type="project" value="UniProtKB-EC"/>
</dbReference>
<dbReference type="Proteomes" id="UP000887574">
    <property type="component" value="Unplaced"/>
</dbReference>
<dbReference type="PANTHER" id="PTHR21568:SF0">
    <property type="entry name" value="TRNA PSEUDOURIDINE SYNTHASE PUS10"/>
    <property type="match status" value="1"/>
</dbReference>
<name>A0A915EM06_9BILA</name>